<gene>
    <name evidence="1" type="ORF">CR513_21084</name>
</gene>
<comment type="caution">
    <text evidence="1">The sequence shown here is derived from an EMBL/GenBank/DDBJ whole genome shotgun (WGS) entry which is preliminary data.</text>
</comment>
<reference evidence="1" key="1">
    <citation type="submission" date="2018-05" db="EMBL/GenBank/DDBJ databases">
        <title>Draft genome of Mucuna pruriens seed.</title>
        <authorList>
            <person name="Nnadi N.E."/>
            <person name="Vos R."/>
            <person name="Hasami M.H."/>
            <person name="Devisetty U.K."/>
            <person name="Aguiy J.C."/>
        </authorList>
    </citation>
    <scope>NUCLEOTIDE SEQUENCE [LARGE SCALE GENOMIC DNA]</scope>
    <source>
        <strain evidence="1">JCA_2017</strain>
    </source>
</reference>
<accession>A0A371H0P8</accession>
<keyword evidence="2" id="KW-1185">Reference proteome</keyword>
<evidence type="ECO:0000313" key="2">
    <source>
        <dbReference type="Proteomes" id="UP000257109"/>
    </source>
</evidence>
<dbReference type="Proteomes" id="UP000257109">
    <property type="component" value="Unassembled WGS sequence"/>
</dbReference>
<name>A0A371H0P8_MUCPR</name>
<proteinExistence type="predicted"/>
<dbReference type="EMBL" id="QJKJ01003925">
    <property type="protein sequence ID" value="RDX96276.1"/>
    <property type="molecule type" value="Genomic_DNA"/>
</dbReference>
<sequence length="99" mass="11567">MVPRRLVCTLRDLLNPSGRLSPSIIRPLYMQIHLKSTGYKIENPNAHLETFLEICNVGKINGVRKDVNMDEWCETLYKACDKYQELLRKCLSHDFDELD</sequence>
<dbReference type="AlphaFoldDB" id="A0A371H0P8"/>
<protein>
    <submittedName>
        <fullName evidence="1">Uncharacterized protein</fullName>
    </submittedName>
</protein>
<evidence type="ECO:0000313" key="1">
    <source>
        <dbReference type="EMBL" id="RDX96276.1"/>
    </source>
</evidence>
<organism evidence="1 2">
    <name type="scientific">Mucuna pruriens</name>
    <name type="common">Velvet bean</name>
    <name type="synonym">Dolichos pruriens</name>
    <dbReference type="NCBI Taxonomy" id="157652"/>
    <lineage>
        <taxon>Eukaryota</taxon>
        <taxon>Viridiplantae</taxon>
        <taxon>Streptophyta</taxon>
        <taxon>Embryophyta</taxon>
        <taxon>Tracheophyta</taxon>
        <taxon>Spermatophyta</taxon>
        <taxon>Magnoliopsida</taxon>
        <taxon>eudicotyledons</taxon>
        <taxon>Gunneridae</taxon>
        <taxon>Pentapetalae</taxon>
        <taxon>rosids</taxon>
        <taxon>fabids</taxon>
        <taxon>Fabales</taxon>
        <taxon>Fabaceae</taxon>
        <taxon>Papilionoideae</taxon>
        <taxon>50 kb inversion clade</taxon>
        <taxon>NPAAA clade</taxon>
        <taxon>indigoferoid/millettioid clade</taxon>
        <taxon>Phaseoleae</taxon>
        <taxon>Mucuna</taxon>
    </lineage>
</organism>
<feature type="non-terminal residue" evidence="1">
    <location>
        <position position="1"/>
    </location>
</feature>